<accession>A0A6L5Z3Z5</accession>
<dbReference type="AlphaFoldDB" id="A0A6L5Z3Z5"/>
<protein>
    <submittedName>
        <fullName evidence="2">Uncharacterized protein</fullName>
    </submittedName>
</protein>
<name>A0A6L5Z3Z5_9RHOB</name>
<proteinExistence type="predicted"/>
<keyword evidence="1" id="KW-0472">Membrane</keyword>
<organism evidence="2 3">
    <name type="scientific">Halovulum marinum</name>
    <dbReference type="NCBI Taxonomy" id="2662447"/>
    <lineage>
        <taxon>Bacteria</taxon>
        <taxon>Pseudomonadati</taxon>
        <taxon>Pseudomonadota</taxon>
        <taxon>Alphaproteobacteria</taxon>
        <taxon>Rhodobacterales</taxon>
        <taxon>Paracoccaceae</taxon>
        <taxon>Halovulum</taxon>
    </lineage>
</organism>
<reference evidence="2 3" key="1">
    <citation type="submission" date="2019-10" db="EMBL/GenBank/DDBJ databases">
        <title>Cognatihalovulum marinum gen. nov. sp. nov., a new member of the family Rhodobacteraceae isolated from deep seawater of the Northwest Indian Ocean.</title>
        <authorList>
            <person name="Ruan C."/>
            <person name="Wang J."/>
            <person name="Zheng X."/>
            <person name="Song L."/>
            <person name="Zhu Y."/>
            <person name="Huang Y."/>
            <person name="Lu Z."/>
            <person name="Du W."/>
            <person name="Huang L."/>
            <person name="Dai X."/>
        </authorList>
    </citation>
    <scope>NUCLEOTIDE SEQUENCE [LARGE SCALE GENOMIC DNA]</scope>
    <source>
        <strain evidence="2 3">2CG4</strain>
    </source>
</reference>
<keyword evidence="1" id="KW-1133">Transmembrane helix</keyword>
<gene>
    <name evidence="2" type="ORF">GE300_17150</name>
</gene>
<keyword evidence="1" id="KW-0812">Transmembrane</keyword>
<evidence type="ECO:0000313" key="3">
    <source>
        <dbReference type="Proteomes" id="UP000474957"/>
    </source>
</evidence>
<dbReference type="Proteomes" id="UP000474957">
    <property type="component" value="Unassembled WGS sequence"/>
</dbReference>
<keyword evidence="3" id="KW-1185">Reference proteome</keyword>
<dbReference type="EMBL" id="WIND01000018">
    <property type="protein sequence ID" value="MSU91311.1"/>
    <property type="molecule type" value="Genomic_DNA"/>
</dbReference>
<evidence type="ECO:0000313" key="2">
    <source>
        <dbReference type="EMBL" id="MSU91311.1"/>
    </source>
</evidence>
<evidence type="ECO:0000256" key="1">
    <source>
        <dbReference type="SAM" id="Phobius"/>
    </source>
</evidence>
<dbReference type="RefSeq" id="WP_154448339.1">
    <property type="nucleotide sequence ID" value="NZ_WIND01000018.1"/>
</dbReference>
<feature type="transmembrane region" description="Helical" evidence="1">
    <location>
        <begin position="15"/>
        <end position="33"/>
    </location>
</feature>
<sequence>MSGIRPEVRARLRRWLEPVLWAAAALPGLWLAWRGAVSGGWVAVLAGAGIAAVGAMGLLAWLRRARFSGAALAVGVVDITEARIGYYAPEGGRFVDLGALSRLEMVPRRDGTRAWVLHHDDGPPVQVPLGARGAERLIDLFAALPGLRIDLASAALDRDGSFTVWKRSDPGKLTGTRVARPIGKH</sequence>
<feature type="transmembrane region" description="Helical" evidence="1">
    <location>
        <begin position="39"/>
        <end position="62"/>
    </location>
</feature>
<comment type="caution">
    <text evidence="2">The sequence shown here is derived from an EMBL/GenBank/DDBJ whole genome shotgun (WGS) entry which is preliminary data.</text>
</comment>